<accession>A0A918U058</accession>
<reference evidence="3" key="1">
    <citation type="journal article" date="2014" name="Int. J. Syst. Evol. Microbiol.">
        <title>Complete genome sequence of Corynebacterium casei LMG S-19264T (=DSM 44701T), isolated from a smear-ripened cheese.</title>
        <authorList>
            <consortium name="US DOE Joint Genome Institute (JGI-PGF)"/>
            <person name="Walter F."/>
            <person name="Albersmeier A."/>
            <person name="Kalinowski J."/>
            <person name="Ruckert C."/>
        </authorList>
    </citation>
    <scope>NUCLEOTIDE SEQUENCE</scope>
    <source>
        <strain evidence="3">JCM 4633</strain>
    </source>
</reference>
<dbReference type="AlphaFoldDB" id="A0A918U058"/>
<evidence type="ECO:0000256" key="1">
    <source>
        <dbReference type="ARBA" id="ARBA00022527"/>
    </source>
</evidence>
<dbReference type="GO" id="GO:0004674">
    <property type="term" value="F:protein serine/threonine kinase activity"/>
    <property type="evidence" value="ECO:0007669"/>
    <property type="project" value="UniProtKB-KW"/>
</dbReference>
<reference evidence="3" key="2">
    <citation type="submission" date="2020-09" db="EMBL/GenBank/DDBJ databases">
        <authorList>
            <person name="Sun Q."/>
            <person name="Ohkuma M."/>
        </authorList>
    </citation>
    <scope>NUCLEOTIDE SEQUENCE</scope>
    <source>
        <strain evidence="3">JCM 4633</strain>
    </source>
</reference>
<keyword evidence="1" id="KW-0418">Kinase</keyword>
<organism evidence="3 4">
    <name type="scientific">Streptomyces cinnamoneus</name>
    <name type="common">Streptoverticillium cinnamoneum</name>
    <dbReference type="NCBI Taxonomy" id="53446"/>
    <lineage>
        <taxon>Bacteria</taxon>
        <taxon>Bacillati</taxon>
        <taxon>Actinomycetota</taxon>
        <taxon>Actinomycetes</taxon>
        <taxon>Kitasatosporales</taxon>
        <taxon>Streptomycetaceae</taxon>
        <taxon>Streptomyces</taxon>
        <taxon>Streptomyces cinnamoneus group</taxon>
    </lineage>
</organism>
<dbReference type="Pfam" id="PF13581">
    <property type="entry name" value="HATPase_c_2"/>
    <property type="match status" value="1"/>
</dbReference>
<comment type="caution">
    <text evidence="3">The sequence shown here is derived from an EMBL/GenBank/DDBJ whole genome shotgun (WGS) entry which is preliminary data.</text>
</comment>
<proteinExistence type="predicted"/>
<dbReference type="InterPro" id="IPR003594">
    <property type="entry name" value="HATPase_dom"/>
</dbReference>
<keyword evidence="1" id="KW-0808">Transferase</keyword>
<dbReference type="EMBL" id="BMVB01000022">
    <property type="protein sequence ID" value="GHC67073.1"/>
    <property type="molecule type" value="Genomic_DNA"/>
</dbReference>
<dbReference type="PANTHER" id="PTHR35526">
    <property type="entry name" value="ANTI-SIGMA-F FACTOR RSBW-RELATED"/>
    <property type="match status" value="1"/>
</dbReference>
<evidence type="ECO:0000259" key="2">
    <source>
        <dbReference type="Pfam" id="PF13581"/>
    </source>
</evidence>
<feature type="domain" description="Histidine kinase/HSP90-like ATPase" evidence="2">
    <location>
        <begin position="24"/>
        <end position="101"/>
    </location>
</feature>
<dbReference type="Proteomes" id="UP000646244">
    <property type="component" value="Unassembled WGS sequence"/>
</dbReference>
<keyword evidence="1" id="KW-0723">Serine/threonine-protein kinase</keyword>
<name>A0A918U058_STRCJ</name>
<dbReference type="InterPro" id="IPR036890">
    <property type="entry name" value="HATPase_C_sf"/>
</dbReference>
<evidence type="ECO:0000313" key="3">
    <source>
        <dbReference type="EMBL" id="GHC67073.1"/>
    </source>
</evidence>
<dbReference type="Gene3D" id="3.30.565.10">
    <property type="entry name" value="Histidine kinase-like ATPase, C-terminal domain"/>
    <property type="match status" value="1"/>
</dbReference>
<evidence type="ECO:0000313" key="4">
    <source>
        <dbReference type="Proteomes" id="UP000646244"/>
    </source>
</evidence>
<dbReference type="PANTHER" id="PTHR35526:SF3">
    <property type="entry name" value="ANTI-SIGMA-F FACTOR RSBW"/>
    <property type="match status" value="1"/>
</dbReference>
<sequence length="208" mass="23082">MSGASTAIRCGETRRVQRWTTHRRSVGLARDELRAALAEWGLTAIEEPAVLVLSELVTNAITHAYVRGRDIETSFCRGPEGVRLAVDDTDERRHPQMRTPGEAGGPWPGPGGGALRPLGRQRPARRGQVGVGRDHRAGWEVAVMRLLAYMLRSGDVVDDGRVRREVKAVRERGRDIVVVFKGGDPLRVGRDHEVTVQRGWGKSWQEAR</sequence>
<gene>
    <name evidence="3" type="ORF">GCM10010507_51320</name>
</gene>
<protein>
    <recommendedName>
        <fullName evidence="2">Histidine kinase/HSP90-like ATPase domain-containing protein</fullName>
    </recommendedName>
</protein>
<dbReference type="InterPro" id="IPR050267">
    <property type="entry name" value="Anti-sigma-factor_SerPK"/>
</dbReference>